<dbReference type="InterPro" id="IPR036291">
    <property type="entry name" value="NAD(P)-bd_dom_sf"/>
</dbReference>
<dbReference type="InterPro" id="IPR055080">
    <property type="entry name" value="Gal80p-like_C"/>
</dbReference>
<accession>A0A6G5R7E4</accession>
<evidence type="ECO:0000313" key="5">
    <source>
        <dbReference type="Proteomes" id="UP000495940"/>
    </source>
</evidence>
<evidence type="ECO:0000313" key="4">
    <source>
        <dbReference type="EMBL" id="QCD53577.1"/>
    </source>
</evidence>
<protein>
    <submittedName>
        <fullName evidence="4">Oxidoreductase</fullName>
    </submittedName>
</protein>
<dbReference type="Gene3D" id="3.30.360.10">
    <property type="entry name" value="Dihydrodipicolinate Reductase, domain 2"/>
    <property type="match status" value="1"/>
</dbReference>
<dbReference type="Pfam" id="PF01408">
    <property type="entry name" value="GFO_IDH_MocA"/>
    <property type="match status" value="1"/>
</dbReference>
<reference evidence="4 5" key="1">
    <citation type="submission" date="2017-06" db="EMBL/GenBank/DDBJ databases">
        <title>Complete Genome Sequence of Streptomyces hawaiiensis NRRL 15010 and insights into acyldepsipeptides biosynthesis.</title>
        <authorList>
            <person name="Mariita R.M."/>
            <person name="Sello J.K."/>
        </authorList>
    </citation>
    <scope>NUCLEOTIDE SEQUENCE [LARGE SCALE GENOMIC DNA]</scope>
    <source>
        <strain evidence="4 5">ATCC 12236</strain>
    </source>
</reference>
<keyword evidence="5" id="KW-1185">Reference proteome</keyword>
<sequence length="381" mass="40108">MSFTVSAAEPLQSPVGVGIIGLSARGGWAARAHVPALEALKGKFELRALSASSAESARAAGQKYGIPLAFGSAEELVRRDEVDLVVVTVKVPHHRRLVEAALHAGKNVLCEWPLANGLAEAEQLAGLAARAGVRGFVGLQARASPALRYTRDLVAEGYVGEVLSTSMIASGGAWGPTFSSGSEYLLDRDNGATMLTIPFGHTIDALSTVLGEFTETTATTAVRRPRVTNAETGESTTMTTADQVAVTGVLETGAVASVHYRGGSSRGTNFHWEINGTDGDLIVTAPSGHLQLVPVTLHGARGNDARLTALAVPDTYEWVPSTAGRSDEPGYALAHAYADLHDDLTEGTRTAPDFGHAVRRHRLLDSIDRAATTGERFRLDP</sequence>
<dbReference type="GO" id="GO:0016491">
    <property type="term" value="F:oxidoreductase activity"/>
    <property type="evidence" value="ECO:0007669"/>
    <property type="project" value="UniProtKB-KW"/>
</dbReference>
<dbReference type="KEGG" id="shaw:CEB94_00530"/>
<evidence type="ECO:0000259" key="3">
    <source>
        <dbReference type="Pfam" id="PF22685"/>
    </source>
</evidence>
<dbReference type="InterPro" id="IPR050463">
    <property type="entry name" value="Gfo/Idh/MocA_oxidrdct_glycsds"/>
</dbReference>
<dbReference type="Gene3D" id="3.40.50.720">
    <property type="entry name" value="NAD(P)-binding Rossmann-like Domain"/>
    <property type="match status" value="1"/>
</dbReference>
<gene>
    <name evidence="4" type="ORF">CEB94_00530</name>
</gene>
<evidence type="ECO:0000256" key="1">
    <source>
        <dbReference type="ARBA" id="ARBA00023002"/>
    </source>
</evidence>
<dbReference type="AlphaFoldDB" id="A0A6G5R7E4"/>
<dbReference type="Proteomes" id="UP000495940">
    <property type="component" value="Chromosome"/>
</dbReference>
<evidence type="ECO:0000259" key="2">
    <source>
        <dbReference type="Pfam" id="PF01408"/>
    </source>
</evidence>
<dbReference type="RefSeq" id="WP_175430268.1">
    <property type="nucleotide sequence ID" value="NZ_CP021978.1"/>
</dbReference>
<dbReference type="GO" id="GO:0000166">
    <property type="term" value="F:nucleotide binding"/>
    <property type="evidence" value="ECO:0007669"/>
    <property type="project" value="InterPro"/>
</dbReference>
<dbReference type="EMBL" id="CP021978">
    <property type="protein sequence ID" value="QCD53577.1"/>
    <property type="molecule type" value="Genomic_DNA"/>
</dbReference>
<dbReference type="PANTHER" id="PTHR43818">
    <property type="entry name" value="BCDNA.GH03377"/>
    <property type="match status" value="1"/>
</dbReference>
<dbReference type="InterPro" id="IPR000683">
    <property type="entry name" value="Gfo/Idh/MocA-like_OxRdtase_N"/>
</dbReference>
<feature type="domain" description="Gfo/Idh/MocA-like oxidoreductase N-terminal" evidence="2">
    <location>
        <begin position="16"/>
        <end position="138"/>
    </location>
</feature>
<dbReference type="PANTHER" id="PTHR43818:SF11">
    <property type="entry name" value="BCDNA.GH03377"/>
    <property type="match status" value="1"/>
</dbReference>
<dbReference type="SUPFAM" id="SSF51735">
    <property type="entry name" value="NAD(P)-binding Rossmann-fold domains"/>
    <property type="match status" value="1"/>
</dbReference>
<dbReference type="Pfam" id="PF22685">
    <property type="entry name" value="Gal80p_C-like"/>
    <property type="match status" value="1"/>
</dbReference>
<name>A0A6G5R7E4_9ACTN</name>
<feature type="domain" description="Gal80p-like C-terminal" evidence="3">
    <location>
        <begin position="145"/>
        <end position="284"/>
    </location>
</feature>
<keyword evidence="1" id="KW-0560">Oxidoreductase</keyword>
<dbReference type="SUPFAM" id="SSF55347">
    <property type="entry name" value="Glyceraldehyde-3-phosphate dehydrogenase-like, C-terminal domain"/>
    <property type="match status" value="1"/>
</dbReference>
<organism evidence="4 5">
    <name type="scientific">Streptomyces hawaiiensis</name>
    <dbReference type="NCBI Taxonomy" id="67305"/>
    <lineage>
        <taxon>Bacteria</taxon>
        <taxon>Bacillati</taxon>
        <taxon>Actinomycetota</taxon>
        <taxon>Actinomycetes</taxon>
        <taxon>Kitasatosporales</taxon>
        <taxon>Streptomycetaceae</taxon>
        <taxon>Streptomyces</taxon>
    </lineage>
</organism>
<proteinExistence type="predicted"/>